<keyword evidence="2" id="KW-1133">Transmembrane helix</keyword>
<evidence type="ECO:0000256" key="1">
    <source>
        <dbReference type="SAM" id="MobiDB-lite"/>
    </source>
</evidence>
<dbReference type="PANTHER" id="PTHR33726">
    <property type="entry name" value="TRANSMEMBRANE PROTEIN"/>
    <property type="match status" value="1"/>
</dbReference>
<evidence type="ECO:0000256" key="2">
    <source>
        <dbReference type="SAM" id="Phobius"/>
    </source>
</evidence>
<dbReference type="Proteomes" id="UP001367508">
    <property type="component" value="Unassembled WGS sequence"/>
</dbReference>
<feature type="region of interest" description="Disordered" evidence="1">
    <location>
        <begin position="39"/>
        <end position="66"/>
    </location>
</feature>
<dbReference type="PANTHER" id="PTHR33726:SF8">
    <property type="entry name" value="TRANSMEMBRANE PROTEIN"/>
    <property type="match status" value="1"/>
</dbReference>
<evidence type="ECO:0000313" key="3">
    <source>
        <dbReference type="EMBL" id="KAK7320424.1"/>
    </source>
</evidence>
<evidence type="ECO:0000313" key="4">
    <source>
        <dbReference type="Proteomes" id="UP001367508"/>
    </source>
</evidence>
<dbReference type="AlphaFoldDB" id="A0AAN9KR04"/>
<sequence>MGQQCRTEARPCLRSIQSISLYKQQLISLFSASILHTSQREREREKALINPMETENKNKNKKKKSSMWLKKVRKELWPWRFSAFRWKRLDLQTTIMDTVVFKLLSVAEAVVLVSTLCFFYLCCGCHF</sequence>
<accession>A0AAN9KR04</accession>
<keyword evidence="2" id="KW-0812">Transmembrane</keyword>
<dbReference type="EMBL" id="JAYMYQ010000007">
    <property type="protein sequence ID" value="KAK7320424.1"/>
    <property type="molecule type" value="Genomic_DNA"/>
</dbReference>
<proteinExistence type="predicted"/>
<keyword evidence="4" id="KW-1185">Reference proteome</keyword>
<gene>
    <name evidence="3" type="ORF">VNO77_29875</name>
</gene>
<reference evidence="3 4" key="1">
    <citation type="submission" date="2024-01" db="EMBL/GenBank/DDBJ databases">
        <title>The genomes of 5 underutilized Papilionoideae crops provide insights into root nodulation and disease resistanc.</title>
        <authorList>
            <person name="Jiang F."/>
        </authorList>
    </citation>
    <scope>NUCLEOTIDE SEQUENCE [LARGE SCALE GENOMIC DNA]</scope>
    <source>
        <strain evidence="3">LVBAO_FW01</strain>
        <tissue evidence="3">Leaves</tissue>
    </source>
</reference>
<keyword evidence="2" id="KW-0472">Membrane</keyword>
<name>A0AAN9KR04_CANGL</name>
<protein>
    <recommendedName>
        <fullName evidence="5">Transmembrane protein</fullName>
    </recommendedName>
</protein>
<organism evidence="3 4">
    <name type="scientific">Canavalia gladiata</name>
    <name type="common">Sword bean</name>
    <name type="synonym">Dolichos gladiatus</name>
    <dbReference type="NCBI Taxonomy" id="3824"/>
    <lineage>
        <taxon>Eukaryota</taxon>
        <taxon>Viridiplantae</taxon>
        <taxon>Streptophyta</taxon>
        <taxon>Embryophyta</taxon>
        <taxon>Tracheophyta</taxon>
        <taxon>Spermatophyta</taxon>
        <taxon>Magnoliopsida</taxon>
        <taxon>eudicotyledons</taxon>
        <taxon>Gunneridae</taxon>
        <taxon>Pentapetalae</taxon>
        <taxon>rosids</taxon>
        <taxon>fabids</taxon>
        <taxon>Fabales</taxon>
        <taxon>Fabaceae</taxon>
        <taxon>Papilionoideae</taxon>
        <taxon>50 kb inversion clade</taxon>
        <taxon>NPAAA clade</taxon>
        <taxon>indigoferoid/millettioid clade</taxon>
        <taxon>Phaseoleae</taxon>
        <taxon>Canavalia</taxon>
    </lineage>
</organism>
<evidence type="ECO:0008006" key="5">
    <source>
        <dbReference type="Google" id="ProtNLM"/>
    </source>
</evidence>
<feature type="transmembrane region" description="Helical" evidence="2">
    <location>
        <begin position="99"/>
        <end position="121"/>
    </location>
</feature>
<comment type="caution">
    <text evidence="3">The sequence shown here is derived from an EMBL/GenBank/DDBJ whole genome shotgun (WGS) entry which is preliminary data.</text>
</comment>